<feature type="region of interest" description="Disordered" evidence="1">
    <location>
        <begin position="89"/>
        <end position="118"/>
    </location>
</feature>
<name>A0A9P8Q444_WICPI</name>
<dbReference type="AlphaFoldDB" id="A0A9P8Q444"/>
<proteinExistence type="predicted"/>
<comment type="caution">
    <text evidence="2">The sequence shown here is derived from an EMBL/GenBank/DDBJ whole genome shotgun (WGS) entry which is preliminary data.</text>
</comment>
<protein>
    <submittedName>
        <fullName evidence="2">Uncharacterized protein</fullName>
    </submittedName>
</protein>
<evidence type="ECO:0000313" key="3">
    <source>
        <dbReference type="Proteomes" id="UP000774326"/>
    </source>
</evidence>
<feature type="compositionally biased region" description="Polar residues" evidence="1">
    <location>
        <begin position="104"/>
        <end position="118"/>
    </location>
</feature>
<reference evidence="2" key="1">
    <citation type="journal article" date="2021" name="Open Biol.">
        <title>Shared evolutionary footprints suggest mitochondrial oxidative damage underlies multiple complex I losses in fungi.</title>
        <authorList>
            <person name="Schikora-Tamarit M.A."/>
            <person name="Marcet-Houben M."/>
            <person name="Nosek J."/>
            <person name="Gabaldon T."/>
        </authorList>
    </citation>
    <scope>NUCLEOTIDE SEQUENCE</scope>
    <source>
        <strain evidence="2">CBS2887</strain>
    </source>
</reference>
<dbReference type="EMBL" id="JAEUBG010003034">
    <property type="protein sequence ID" value="KAH3683617.1"/>
    <property type="molecule type" value="Genomic_DNA"/>
</dbReference>
<dbReference type="Proteomes" id="UP000774326">
    <property type="component" value="Unassembled WGS sequence"/>
</dbReference>
<accession>A0A9P8Q444</accession>
<organism evidence="2 3">
    <name type="scientific">Wickerhamomyces pijperi</name>
    <name type="common">Yeast</name>
    <name type="synonym">Pichia pijperi</name>
    <dbReference type="NCBI Taxonomy" id="599730"/>
    <lineage>
        <taxon>Eukaryota</taxon>
        <taxon>Fungi</taxon>
        <taxon>Dikarya</taxon>
        <taxon>Ascomycota</taxon>
        <taxon>Saccharomycotina</taxon>
        <taxon>Saccharomycetes</taxon>
        <taxon>Phaffomycetales</taxon>
        <taxon>Wickerhamomycetaceae</taxon>
        <taxon>Wickerhamomyces</taxon>
    </lineage>
</organism>
<reference evidence="2" key="2">
    <citation type="submission" date="2021-01" db="EMBL/GenBank/DDBJ databases">
        <authorList>
            <person name="Schikora-Tamarit M.A."/>
        </authorList>
    </citation>
    <scope>NUCLEOTIDE SEQUENCE</scope>
    <source>
        <strain evidence="2">CBS2887</strain>
    </source>
</reference>
<gene>
    <name evidence="2" type="ORF">WICPIJ_005399</name>
</gene>
<evidence type="ECO:0000313" key="2">
    <source>
        <dbReference type="EMBL" id="KAH3683617.1"/>
    </source>
</evidence>
<sequence length="118" mass="13471">MVHVQEIGNVDVHGPEEAGIVENGVDSQRSEEHPSEKNTNNKCDVRLWRFPRLTTFSEAHDDQQKTRDQDTRTNIIQILQLILGSGLDHREGEKGKDRYRHSYSKGNISNPMDCKISS</sequence>
<keyword evidence="3" id="KW-1185">Reference proteome</keyword>
<evidence type="ECO:0000256" key="1">
    <source>
        <dbReference type="SAM" id="MobiDB-lite"/>
    </source>
</evidence>
<feature type="region of interest" description="Disordered" evidence="1">
    <location>
        <begin position="1"/>
        <end position="42"/>
    </location>
</feature>